<dbReference type="Gene3D" id="3.40.30.10">
    <property type="entry name" value="Glutaredoxin"/>
    <property type="match status" value="1"/>
</dbReference>
<dbReference type="GO" id="GO:0003954">
    <property type="term" value="F:NADH dehydrogenase activity"/>
    <property type="evidence" value="ECO:0007669"/>
    <property type="project" value="TreeGrafter"/>
</dbReference>
<dbReference type="PANTHER" id="PTHR10371:SF3">
    <property type="entry name" value="NADH DEHYDROGENASE [UBIQUINONE] FLAVOPROTEIN 2, MITOCHONDRIAL"/>
    <property type="match status" value="1"/>
</dbReference>
<comment type="catalytic activity">
    <reaction evidence="9">
        <text>a quinone + NADH + 5 H(+)(in) = a quinol + NAD(+) + 4 H(+)(out)</text>
        <dbReference type="Rhea" id="RHEA:57888"/>
        <dbReference type="ChEBI" id="CHEBI:15378"/>
        <dbReference type="ChEBI" id="CHEBI:24646"/>
        <dbReference type="ChEBI" id="CHEBI:57540"/>
        <dbReference type="ChEBI" id="CHEBI:57945"/>
        <dbReference type="ChEBI" id="CHEBI:132124"/>
    </reaction>
</comment>
<dbReference type="SUPFAM" id="SSF52833">
    <property type="entry name" value="Thioredoxin-like"/>
    <property type="match status" value="1"/>
</dbReference>
<evidence type="ECO:0000256" key="8">
    <source>
        <dbReference type="ARBA" id="ARBA00034078"/>
    </source>
</evidence>
<feature type="region of interest" description="Disordered" evidence="10">
    <location>
        <begin position="172"/>
        <end position="308"/>
    </location>
</feature>
<keyword evidence="11" id="KW-0560">Oxidoreductase</keyword>
<dbReference type="FunFam" id="3.40.30.10:FF:000022">
    <property type="entry name" value="NADH dehydrogenase flavoprotein 2, mitochondrial"/>
    <property type="match status" value="1"/>
</dbReference>
<dbReference type="PROSITE" id="PS01099">
    <property type="entry name" value="COMPLEX1_24K"/>
    <property type="match status" value="1"/>
</dbReference>
<evidence type="ECO:0000313" key="12">
    <source>
        <dbReference type="Proteomes" id="UP000017819"/>
    </source>
</evidence>
<dbReference type="eggNOG" id="COG3743">
    <property type="taxonomic scope" value="Bacteria"/>
</dbReference>
<evidence type="ECO:0000256" key="4">
    <source>
        <dbReference type="ARBA" id="ARBA00022967"/>
    </source>
</evidence>
<dbReference type="GO" id="GO:0046872">
    <property type="term" value="F:metal ion binding"/>
    <property type="evidence" value="ECO:0007669"/>
    <property type="project" value="UniProtKB-KW"/>
</dbReference>
<dbReference type="NCBIfam" id="TIGR01958">
    <property type="entry name" value="nuoE_fam"/>
    <property type="match status" value="1"/>
</dbReference>
<dbReference type="GO" id="GO:0022804">
    <property type="term" value="F:active transmembrane transporter activity"/>
    <property type="evidence" value="ECO:0007669"/>
    <property type="project" value="UniProtKB-ARBA"/>
</dbReference>
<accession>V4RG43</accession>
<evidence type="ECO:0000256" key="6">
    <source>
        <dbReference type="ARBA" id="ARBA00023014"/>
    </source>
</evidence>
<dbReference type="GO" id="GO:0051537">
    <property type="term" value="F:2 iron, 2 sulfur cluster binding"/>
    <property type="evidence" value="ECO:0007669"/>
    <property type="project" value="UniProtKB-KW"/>
</dbReference>
<evidence type="ECO:0000256" key="7">
    <source>
        <dbReference type="ARBA" id="ARBA00023027"/>
    </source>
</evidence>
<keyword evidence="6" id="KW-0411">Iron-sulfur</keyword>
<dbReference type="Gene3D" id="1.10.150.20">
    <property type="entry name" value="5' to 3' exonuclease, C-terminal subdomain"/>
    <property type="match status" value="1"/>
</dbReference>
<protein>
    <submittedName>
        <fullName evidence="11">NADH-ubiquinone oxidoreductase chain E</fullName>
        <ecNumber evidence="11">1.6.5.3</ecNumber>
    </submittedName>
</protein>
<dbReference type="STRING" id="631454.N177_1990"/>
<dbReference type="GO" id="GO:0098796">
    <property type="term" value="C:membrane protein complex"/>
    <property type="evidence" value="ECO:0007669"/>
    <property type="project" value="UniProtKB-ARBA"/>
</dbReference>
<dbReference type="Pfam" id="PF01257">
    <property type="entry name" value="2Fe-2S_thioredx"/>
    <property type="match status" value="1"/>
</dbReference>
<dbReference type="InterPro" id="IPR036249">
    <property type="entry name" value="Thioredoxin-like_sf"/>
</dbReference>
<dbReference type="GO" id="GO:0031967">
    <property type="term" value="C:organelle envelope"/>
    <property type="evidence" value="ECO:0007669"/>
    <property type="project" value="UniProtKB-ARBA"/>
</dbReference>
<evidence type="ECO:0000256" key="1">
    <source>
        <dbReference type="ARBA" id="ARBA00010643"/>
    </source>
</evidence>
<evidence type="ECO:0000256" key="2">
    <source>
        <dbReference type="ARBA" id="ARBA00022714"/>
    </source>
</evidence>
<keyword evidence="2" id="KW-0001">2Fe-2S</keyword>
<dbReference type="NCBIfam" id="NF005724">
    <property type="entry name" value="PRK07539.1-4"/>
    <property type="match status" value="1"/>
</dbReference>
<dbReference type="InterPro" id="IPR041921">
    <property type="entry name" value="NuoE_N"/>
</dbReference>
<dbReference type="PANTHER" id="PTHR10371">
    <property type="entry name" value="NADH DEHYDROGENASE UBIQUINONE FLAVOPROTEIN 2, MITOCHONDRIAL"/>
    <property type="match status" value="1"/>
</dbReference>
<dbReference type="InterPro" id="IPR042128">
    <property type="entry name" value="NuoE_dom"/>
</dbReference>
<keyword evidence="12" id="KW-1185">Reference proteome</keyword>
<feature type="compositionally biased region" description="Low complexity" evidence="10">
    <location>
        <begin position="261"/>
        <end position="273"/>
    </location>
</feature>
<dbReference type="CDD" id="cd03064">
    <property type="entry name" value="TRX_Fd_NuoE"/>
    <property type="match status" value="1"/>
</dbReference>
<dbReference type="InterPro" id="IPR002023">
    <property type="entry name" value="NuoE-like"/>
</dbReference>
<dbReference type="Proteomes" id="UP000017819">
    <property type="component" value="Unassembled WGS sequence"/>
</dbReference>
<dbReference type="FunFam" id="1.10.10.1590:FF:000001">
    <property type="entry name" value="NADH-quinone oxidoreductase subunit E"/>
    <property type="match status" value="1"/>
</dbReference>
<dbReference type="RefSeq" id="WP_023432130.1">
    <property type="nucleotide sequence ID" value="NZ_AWXZ01000026.1"/>
</dbReference>
<evidence type="ECO:0000256" key="3">
    <source>
        <dbReference type="ARBA" id="ARBA00022723"/>
    </source>
</evidence>
<keyword evidence="7" id="KW-0520">NAD</keyword>
<keyword evidence="11" id="KW-0830">Ubiquinone</keyword>
<dbReference type="Gene3D" id="1.10.10.1590">
    <property type="entry name" value="NADH-quinone oxidoreductase subunit E"/>
    <property type="match status" value="1"/>
</dbReference>
<dbReference type="GO" id="GO:1902494">
    <property type="term" value="C:catalytic complex"/>
    <property type="evidence" value="ECO:0007669"/>
    <property type="project" value="UniProtKB-ARBA"/>
</dbReference>
<dbReference type="GO" id="GO:0022890">
    <property type="term" value="F:inorganic cation transmembrane transporter activity"/>
    <property type="evidence" value="ECO:0007669"/>
    <property type="project" value="UniProtKB-ARBA"/>
</dbReference>
<dbReference type="GO" id="GO:0008324">
    <property type="term" value="F:monoatomic cation transmembrane transporter activity"/>
    <property type="evidence" value="ECO:0007669"/>
    <property type="project" value="UniProtKB-ARBA"/>
</dbReference>
<evidence type="ECO:0000256" key="5">
    <source>
        <dbReference type="ARBA" id="ARBA00023004"/>
    </source>
</evidence>
<keyword evidence="3" id="KW-0479">Metal-binding</keyword>
<dbReference type="PATRIC" id="fig|631454.5.peg.1968"/>
<dbReference type="AlphaFoldDB" id="V4RG43"/>
<proteinExistence type="inferred from homology"/>
<dbReference type="OrthoDB" id="9807941at2"/>
<reference evidence="11 12" key="1">
    <citation type="journal article" date="2014" name="Genome Announc.">
        <title>Draft Genome Sequence of Lutibaculum baratangense Strain AMV1T, Isolated from a Mud Volcano in Andamans, India.</title>
        <authorList>
            <person name="Singh A."/>
            <person name="Sreenivas A."/>
            <person name="Sathyanarayana Reddy G."/>
            <person name="Pinnaka A.K."/>
            <person name="Shivaji S."/>
        </authorList>
    </citation>
    <scope>NUCLEOTIDE SEQUENCE [LARGE SCALE GENOMIC DNA]</scope>
    <source>
        <strain evidence="11 12">AMV1</strain>
    </source>
</reference>
<comment type="cofactor">
    <cofactor evidence="8">
        <name>[2Fe-2S] cluster</name>
        <dbReference type="ChEBI" id="CHEBI:190135"/>
    </cofactor>
</comment>
<comment type="similarity">
    <text evidence="1">Belongs to the complex I 24 kDa subunit family.</text>
</comment>
<evidence type="ECO:0000256" key="9">
    <source>
        <dbReference type="ARBA" id="ARBA00047712"/>
    </source>
</evidence>
<sequence>MAVRRLAQQQPESFAFSPENLEWAKRQITKYPPGRQASAVIPLLWRAQEQHEGWLPEPAMRYIADMLEMPYIRVLEVATFYTMFQLAPVGKKAHVQVCGTTPCMLRGAGDLIDACKKRIAPHQHELSADGAFSWEEVECLGACVNAPMVQVFSDTYEDLTEDSFNALLDTFERGGKPKPGPQIDRLYSAPEGGFTSLTDPRLDQGSSSEREAAEGVETGNGHHVEPTSEEASAEVAGHPDPTGLPEEAATRAQPTGEPKQEPATAEAPEASAKATHEHAVAQPEDVAEGEAKPAALDSPRNGKPDDLKRISGIGAKIEKTLNENGIYHFDQIAGWSDENVAWLDNNLKLRGRIGREEWVHQAQALQSADAEGKGE</sequence>
<dbReference type="EMBL" id="AWXZ01000026">
    <property type="protein sequence ID" value="ESR25116.1"/>
    <property type="molecule type" value="Genomic_DNA"/>
</dbReference>
<dbReference type="GO" id="GO:0098662">
    <property type="term" value="P:inorganic cation transmembrane transport"/>
    <property type="evidence" value="ECO:0007669"/>
    <property type="project" value="UniProtKB-ARBA"/>
</dbReference>
<evidence type="ECO:0000313" key="11">
    <source>
        <dbReference type="EMBL" id="ESR25116.1"/>
    </source>
</evidence>
<keyword evidence="5" id="KW-0408">Iron</keyword>
<name>V4RG43_9HYPH</name>
<evidence type="ECO:0000256" key="10">
    <source>
        <dbReference type="SAM" id="MobiDB-lite"/>
    </source>
</evidence>
<dbReference type="EC" id="1.6.5.3" evidence="11"/>
<organism evidence="11 12">
    <name type="scientific">Lutibaculum baratangense AMV1</name>
    <dbReference type="NCBI Taxonomy" id="631454"/>
    <lineage>
        <taxon>Bacteria</taxon>
        <taxon>Pseudomonadati</taxon>
        <taxon>Pseudomonadota</taxon>
        <taxon>Alphaproteobacteria</taxon>
        <taxon>Hyphomicrobiales</taxon>
        <taxon>Tepidamorphaceae</taxon>
        <taxon>Lutibaculum</taxon>
    </lineage>
</organism>
<comment type="caution">
    <text evidence="11">The sequence shown here is derived from an EMBL/GenBank/DDBJ whole genome shotgun (WGS) entry which is preliminary data.</text>
</comment>
<dbReference type="eggNOG" id="COG1905">
    <property type="taxonomic scope" value="Bacteria"/>
</dbReference>
<dbReference type="GO" id="GO:0031090">
    <property type="term" value="C:organelle membrane"/>
    <property type="evidence" value="ECO:0007669"/>
    <property type="project" value="UniProtKB-ARBA"/>
</dbReference>
<keyword evidence="4" id="KW-1278">Translocase</keyword>
<gene>
    <name evidence="11" type="ORF">N177_1990</name>
</gene>